<feature type="domain" description="NmrA-like" evidence="3">
    <location>
        <begin position="11"/>
        <end position="269"/>
    </location>
</feature>
<dbReference type="GO" id="GO:0016491">
    <property type="term" value="F:oxidoreductase activity"/>
    <property type="evidence" value="ECO:0007669"/>
    <property type="project" value="UniProtKB-KW"/>
</dbReference>
<dbReference type="AlphaFoldDB" id="G9ER22"/>
<dbReference type="InterPro" id="IPR008030">
    <property type="entry name" value="NmrA-like"/>
</dbReference>
<dbReference type="Gene3D" id="3.90.25.10">
    <property type="entry name" value="UDP-galactose 4-epimerase, domain 1"/>
    <property type="match status" value="1"/>
</dbReference>
<dbReference type="Proteomes" id="UP000002770">
    <property type="component" value="Unassembled WGS sequence"/>
</dbReference>
<keyword evidence="5" id="KW-1185">Reference proteome</keyword>
<evidence type="ECO:0000256" key="2">
    <source>
        <dbReference type="ARBA" id="ARBA00023002"/>
    </source>
</evidence>
<organism evidence="4 5">
    <name type="scientific">Legionella drancourtii LLAP12</name>
    <dbReference type="NCBI Taxonomy" id="658187"/>
    <lineage>
        <taxon>Bacteria</taxon>
        <taxon>Pseudomonadati</taxon>
        <taxon>Pseudomonadota</taxon>
        <taxon>Gammaproteobacteria</taxon>
        <taxon>Legionellales</taxon>
        <taxon>Legionellaceae</taxon>
        <taxon>Legionella</taxon>
    </lineage>
</organism>
<reference evidence="4 5" key="1">
    <citation type="journal article" date="2011" name="BMC Genomics">
        <title>Insight into cross-talk between intra-amoebal pathogens.</title>
        <authorList>
            <person name="Gimenez G."/>
            <person name="Bertelli C."/>
            <person name="Moliner C."/>
            <person name="Robert C."/>
            <person name="Raoult D."/>
            <person name="Fournier P.E."/>
            <person name="Greub G."/>
        </authorList>
    </citation>
    <scope>NUCLEOTIDE SEQUENCE [LARGE SCALE GENOMIC DNA]</scope>
    <source>
        <strain evidence="4 5">LLAP12</strain>
    </source>
</reference>
<dbReference type="InterPro" id="IPR036291">
    <property type="entry name" value="NAD(P)-bd_dom_sf"/>
</dbReference>
<dbReference type="SUPFAM" id="SSF51735">
    <property type="entry name" value="NAD(P)-binding Rossmann-fold domains"/>
    <property type="match status" value="1"/>
</dbReference>
<evidence type="ECO:0000256" key="1">
    <source>
        <dbReference type="ARBA" id="ARBA00022857"/>
    </source>
</evidence>
<dbReference type="InterPro" id="IPR045312">
    <property type="entry name" value="PCBER-like"/>
</dbReference>
<dbReference type="Pfam" id="PF05368">
    <property type="entry name" value="NmrA"/>
    <property type="match status" value="1"/>
</dbReference>
<name>G9ER22_9GAMM</name>
<evidence type="ECO:0000259" key="3">
    <source>
        <dbReference type="Pfam" id="PF05368"/>
    </source>
</evidence>
<dbReference type="HOGENOM" id="CLU_059949_0_0_6"/>
<protein>
    <recommendedName>
        <fullName evidence="3">NmrA-like domain-containing protein</fullName>
    </recommendedName>
</protein>
<dbReference type="PANTHER" id="PTHR47706">
    <property type="entry name" value="NMRA-LIKE FAMILY PROTEIN"/>
    <property type="match status" value="1"/>
</dbReference>
<keyword evidence="1" id="KW-0521">NADP</keyword>
<dbReference type="STRING" id="658187.LDG_7730"/>
<gene>
    <name evidence="4" type="ORF">LDG_7730</name>
</gene>
<evidence type="ECO:0000313" key="4">
    <source>
        <dbReference type="EMBL" id="EHL30393.1"/>
    </source>
</evidence>
<sequence>MAVLRNLATHISSSSGTTVTVLLRPSSINSDSSRKQQEIAELHSLGINILAGDLSAPGTDLVALFKVFHTVIGCTGFVTGRGLQLKLARAALDAGVIRYFPWQFGINYDLIGRGSAQDLFDEQLDVRSLLRSQDRMEWVIVSTGMFTSFLFEPSFGIVDFVQNTVHALGSWENKVTVTTPNDIGALTAEICFTEPQIVNSIVYTASDTVTYRQLADIIDSVLNRKMRRVKWSIPQLKEELANDPTNAIKKYRVVFAEGKGVSWDIDKTFNAQQGINVMSIERWVRENIK</sequence>
<dbReference type="eggNOG" id="COG0702">
    <property type="taxonomic scope" value="Bacteria"/>
</dbReference>
<evidence type="ECO:0000313" key="5">
    <source>
        <dbReference type="Proteomes" id="UP000002770"/>
    </source>
</evidence>
<dbReference type="CDD" id="cd05259">
    <property type="entry name" value="PCBER_SDR_a"/>
    <property type="match status" value="1"/>
</dbReference>
<accession>G9ER22</accession>
<keyword evidence="2" id="KW-0560">Oxidoreductase</keyword>
<dbReference type="InterPro" id="IPR051609">
    <property type="entry name" value="NmrA/Isoflavone_reductase-like"/>
</dbReference>
<proteinExistence type="predicted"/>
<dbReference type="PANTHER" id="PTHR47706:SF6">
    <property type="entry name" value="NMRA-LIKE FAMILY PROTEIN (AFU_ORTHOLOGUE AFUA_6G00280)"/>
    <property type="match status" value="1"/>
</dbReference>
<dbReference type="Gene3D" id="3.40.50.720">
    <property type="entry name" value="NAD(P)-binding Rossmann-like Domain"/>
    <property type="match status" value="1"/>
</dbReference>
<dbReference type="InParanoid" id="G9ER22"/>
<dbReference type="EMBL" id="JH413832">
    <property type="protein sequence ID" value="EHL30393.1"/>
    <property type="molecule type" value="Genomic_DNA"/>
</dbReference>